<dbReference type="InterPro" id="IPR050484">
    <property type="entry name" value="Transf_Hexapept/Carb_Anhydrase"/>
</dbReference>
<gene>
    <name evidence="1" type="ORF">Q8A70_24640</name>
</gene>
<dbReference type="CDD" id="cd04645">
    <property type="entry name" value="LbH_gamma_CA_like"/>
    <property type="match status" value="1"/>
</dbReference>
<reference evidence="2" key="1">
    <citation type="submission" date="2023-08" db="EMBL/GenBank/DDBJ databases">
        <title>Rhodospirillaceae gen. nov., a novel taxon isolated from the Yangtze River Yuezi River estuary sludge.</title>
        <authorList>
            <person name="Ruan L."/>
        </authorList>
    </citation>
    <scope>NUCLEOTIDE SEQUENCE [LARGE SCALE GENOMIC DNA]</scope>
    <source>
        <strain evidence="2">R-7</strain>
    </source>
</reference>
<dbReference type="Proteomes" id="UP001230156">
    <property type="component" value="Unassembled WGS sequence"/>
</dbReference>
<evidence type="ECO:0000313" key="1">
    <source>
        <dbReference type="EMBL" id="MDQ7250898.1"/>
    </source>
</evidence>
<organism evidence="1 2">
    <name type="scientific">Dongia sedimenti</name>
    <dbReference type="NCBI Taxonomy" id="3064282"/>
    <lineage>
        <taxon>Bacteria</taxon>
        <taxon>Pseudomonadati</taxon>
        <taxon>Pseudomonadota</taxon>
        <taxon>Alphaproteobacteria</taxon>
        <taxon>Rhodospirillales</taxon>
        <taxon>Dongiaceae</taxon>
        <taxon>Dongia</taxon>
    </lineage>
</organism>
<dbReference type="InterPro" id="IPR011004">
    <property type="entry name" value="Trimer_LpxA-like_sf"/>
</dbReference>
<keyword evidence="2" id="KW-1185">Reference proteome</keyword>
<accession>A0ABU0YVJ9</accession>
<dbReference type="Gene3D" id="2.160.10.10">
    <property type="entry name" value="Hexapeptide repeat proteins"/>
    <property type="match status" value="1"/>
</dbReference>
<dbReference type="InterPro" id="IPR047324">
    <property type="entry name" value="LbH_gamma_CA-like"/>
</dbReference>
<dbReference type="SUPFAM" id="SSF51161">
    <property type="entry name" value="Trimeric LpxA-like enzymes"/>
    <property type="match status" value="1"/>
</dbReference>
<dbReference type="PANTHER" id="PTHR13061:SF29">
    <property type="entry name" value="GAMMA CARBONIC ANHYDRASE-LIKE 1, MITOCHONDRIAL-RELATED"/>
    <property type="match status" value="1"/>
</dbReference>
<proteinExistence type="predicted"/>
<dbReference type="EMBL" id="JAUYVI010000008">
    <property type="protein sequence ID" value="MDQ7250898.1"/>
    <property type="molecule type" value="Genomic_DNA"/>
</dbReference>
<dbReference type="PANTHER" id="PTHR13061">
    <property type="entry name" value="DYNACTIN SUBUNIT P25"/>
    <property type="match status" value="1"/>
</dbReference>
<sequence length="176" mass="18455">MPALIRPHEGITPKIAPDAFVAETAVIIGDVEIGAGASIWYGCVLRGDANSIKIGARTNIQDGTVIHVNHEREGAAGTRTTIGSDITVGHMALLHACTLEDGSFVGMKACVMDGVVVEGGAMVAAGALVTPGKRVKKGELWAGSPAKLMRPLTEKEIAYLTYSAQHYADLAASYRR</sequence>
<comment type="caution">
    <text evidence="1">The sequence shown here is derived from an EMBL/GenBank/DDBJ whole genome shotgun (WGS) entry which is preliminary data.</text>
</comment>
<dbReference type="RefSeq" id="WP_379960732.1">
    <property type="nucleotide sequence ID" value="NZ_JAUYVI010000008.1"/>
</dbReference>
<protein>
    <submittedName>
        <fullName evidence="1">Gamma carbonic anhydrase family protein</fullName>
    </submittedName>
</protein>
<evidence type="ECO:0000313" key="2">
    <source>
        <dbReference type="Proteomes" id="UP001230156"/>
    </source>
</evidence>
<name>A0ABU0YVJ9_9PROT</name>